<dbReference type="CDD" id="cd00567">
    <property type="entry name" value="ACAD"/>
    <property type="match status" value="1"/>
</dbReference>
<dbReference type="InterPro" id="IPR046373">
    <property type="entry name" value="Acyl-CoA_Oxase/DH_mid-dom_sf"/>
</dbReference>
<dbReference type="GO" id="GO:0050660">
    <property type="term" value="F:flavin adenine dinucleotide binding"/>
    <property type="evidence" value="ECO:0007669"/>
    <property type="project" value="InterPro"/>
</dbReference>
<evidence type="ECO:0000256" key="5">
    <source>
        <dbReference type="ARBA" id="ARBA00023002"/>
    </source>
</evidence>
<evidence type="ECO:0000313" key="6">
    <source>
        <dbReference type="EMBL" id="ARN19691.1"/>
    </source>
</evidence>
<dbReference type="Pfam" id="PF02771">
    <property type="entry name" value="Acyl-CoA_dh_N"/>
    <property type="match status" value="1"/>
</dbReference>
<comment type="cofactor">
    <cofactor evidence="1">
        <name>FAD</name>
        <dbReference type="ChEBI" id="CHEBI:57692"/>
    </cofactor>
</comment>
<dbReference type="STRING" id="946333.A4W93_07070"/>
<evidence type="ECO:0000256" key="4">
    <source>
        <dbReference type="ARBA" id="ARBA00022827"/>
    </source>
</evidence>
<name>A0A1W6L5T3_9BURK</name>
<dbReference type="PANTHER" id="PTHR43884">
    <property type="entry name" value="ACYL-COA DEHYDROGENASE"/>
    <property type="match status" value="1"/>
</dbReference>
<dbReference type="InterPro" id="IPR037069">
    <property type="entry name" value="AcylCoA_DH/ox_N_sf"/>
</dbReference>
<dbReference type="AlphaFoldDB" id="A0A1W6L5T3"/>
<organism evidence="6 7">
    <name type="scientific">Piscinibacter gummiphilus</name>
    <dbReference type="NCBI Taxonomy" id="946333"/>
    <lineage>
        <taxon>Bacteria</taxon>
        <taxon>Pseudomonadati</taxon>
        <taxon>Pseudomonadota</taxon>
        <taxon>Betaproteobacteria</taxon>
        <taxon>Burkholderiales</taxon>
        <taxon>Sphaerotilaceae</taxon>
        <taxon>Piscinibacter</taxon>
    </lineage>
</organism>
<dbReference type="Gene3D" id="2.40.110.10">
    <property type="entry name" value="Butyryl-CoA Dehydrogenase, subunit A, domain 2"/>
    <property type="match status" value="1"/>
</dbReference>
<keyword evidence="3" id="KW-0285">Flavoprotein</keyword>
<gene>
    <name evidence="6" type="ORF">A4W93_07070</name>
</gene>
<evidence type="ECO:0000256" key="2">
    <source>
        <dbReference type="ARBA" id="ARBA00009347"/>
    </source>
</evidence>
<comment type="similarity">
    <text evidence="2">Belongs to the acyl-CoA dehydrogenase family.</text>
</comment>
<dbReference type="Gene3D" id="1.20.140.10">
    <property type="entry name" value="Butyryl-CoA Dehydrogenase, subunit A, domain 3"/>
    <property type="match status" value="1"/>
</dbReference>
<evidence type="ECO:0000256" key="3">
    <source>
        <dbReference type="ARBA" id="ARBA00022630"/>
    </source>
</evidence>
<proteinExistence type="inferred from homology"/>
<keyword evidence="5" id="KW-0560">Oxidoreductase</keyword>
<dbReference type="KEGG" id="rgu:A4W93_07070"/>
<evidence type="ECO:0000256" key="1">
    <source>
        <dbReference type="ARBA" id="ARBA00001974"/>
    </source>
</evidence>
<dbReference type="Pfam" id="PF00441">
    <property type="entry name" value="Acyl-CoA_dh_1"/>
    <property type="match status" value="1"/>
</dbReference>
<dbReference type="PANTHER" id="PTHR43884:SF20">
    <property type="entry name" value="ACYL-COA DEHYDROGENASE FADE28"/>
    <property type="match status" value="1"/>
</dbReference>
<dbReference type="InterPro" id="IPR009075">
    <property type="entry name" value="AcylCo_DH/oxidase_C"/>
</dbReference>
<dbReference type="Pfam" id="PF02770">
    <property type="entry name" value="Acyl-CoA_dh_M"/>
    <property type="match status" value="1"/>
</dbReference>
<dbReference type="InterPro" id="IPR036250">
    <property type="entry name" value="AcylCo_DH-like_C"/>
</dbReference>
<dbReference type="Proteomes" id="UP000193427">
    <property type="component" value="Chromosome"/>
</dbReference>
<dbReference type="OrthoDB" id="7328575at2"/>
<dbReference type="SUPFAM" id="SSF56645">
    <property type="entry name" value="Acyl-CoA dehydrogenase NM domain-like"/>
    <property type="match status" value="1"/>
</dbReference>
<dbReference type="SUPFAM" id="SSF47203">
    <property type="entry name" value="Acyl-CoA dehydrogenase C-terminal domain-like"/>
    <property type="match status" value="1"/>
</dbReference>
<evidence type="ECO:0000313" key="7">
    <source>
        <dbReference type="Proteomes" id="UP000193427"/>
    </source>
</evidence>
<dbReference type="InterPro" id="IPR006091">
    <property type="entry name" value="Acyl-CoA_Oxase/DH_mid-dom"/>
</dbReference>
<dbReference type="InterPro" id="IPR013786">
    <property type="entry name" value="AcylCoA_DH/ox_N"/>
</dbReference>
<keyword evidence="7" id="KW-1185">Reference proteome</keyword>
<dbReference type="Gene3D" id="1.10.540.10">
    <property type="entry name" value="Acyl-CoA dehydrogenase/oxidase, N-terminal domain"/>
    <property type="match status" value="1"/>
</dbReference>
<dbReference type="EMBL" id="CP015118">
    <property type="protein sequence ID" value="ARN19691.1"/>
    <property type="molecule type" value="Genomic_DNA"/>
</dbReference>
<dbReference type="RefSeq" id="WP_085749953.1">
    <property type="nucleotide sequence ID" value="NZ_BSPR01000008.1"/>
</dbReference>
<accession>A0A1W6L5T3</accession>
<keyword evidence="4" id="KW-0274">FAD</keyword>
<dbReference type="GO" id="GO:0003995">
    <property type="term" value="F:acyl-CoA dehydrogenase activity"/>
    <property type="evidence" value="ECO:0007669"/>
    <property type="project" value="TreeGrafter"/>
</dbReference>
<reference evidence="6 7" key="1">
    <citation type="submission" date="2016-04" db="EMBL/GenBank/DDBJ databases">
        <title>Complete genome sequence of natural rubber-degrading, novel Gram-negative bacterium, Rhizobacter gummiphilus strain NS21.</title>
        <authorList>
            <person name="Tabata M."/>
            <person name="Kasai D."/>
            <person name="Fukuda M."/>
        </authorList>
    </citation>
    <scope>NUCLEOTIDE SEQUENCE [LARGE SCALE GENOMIC DNA]</scope>
    <source>
        <strain evidence="6 7">NS21</strain>
    </source>
</reference>
<dbReference type="InterPro" id="IPR009100">
    <property type="entry name" value="AcylCoA_DH/oxidase_NM_dom_sf"/>
</dbReference>
<sequence length="373" mass="39525">MTSGFALNDTQAMLRDSLARFLSEQYDVEIRARTLAAADHQPPLWRAFAHQLGLLGAALPESVGGLGGGLVDHLVIMEVLGEHLAAEPYLSTGVVGGGLLSRTPGATAQRLLSRIVDGDAVIALAAGEPHSRHELDDLRSTVTRDGDGWRLDGRKAVVHCAPWATDLLAVARDDAGGLALLVVPVETLGVRRRDYRTLDGGRASEVVFDHVKLPAESHLGEAGALLEQVLDEATLAVCAEAGGVLSRLVADTVAYVKQRRQFGVPIASFQVLQHRLADMSVALEQATAITATAATAFRGSAAARARAVSSAKVTVARACRTVGQGAVQLHGGMGMTEELAVGHYFRRATQIELQFGSIDHHLRRIDRLSAQAA</sequence>
<protein>
    <submittedName>
        <fullName evidence="6">Pimeloyl-CoA dehydrogenase small subunit</fullName>
    </submittedName>
</protein>